<feature type="chain" id="PRO_5031423516" description="DUF4252 domain-containing protein" evidence="1">
    <location>
        <begin position="23"/>
        <end position="202"/>
    </location>
</feature>
<dbReference type="EMBL" id="JAAZON010000238">
    <property type="protein sequence ID" value="NMC62640.1"/>
    <property type="molecule type" value="Genomic_DNA"/>
</dbReference>
<name>A0A7X9IL53_9DELT</name>
<gene>
    <name evidence="2" type="ORF">GYA55_05660</name>
</gene>
<sequence>MKQVILGVLSCVLFFATSMSLAEDINAIFKRVNEFVEKKNYAKAMEELDWAKKEIEKMHVTRVQEFFPDTLGGMKGEKFDSNSMLGFNNVERDYIEGKKKVSVSLTGGTGQGAAAALGGLAQLGRMAAMFGGGQPGTETLRIHDRTAIVESTGNNVASVTIMLDSGAILKLESSDGIKADQLKNMAEGIKIEELDSYLKGVK</sequence>
<organism evidence="2 3">
    <name type="scientific">SAR324 cluster bacterium</name>
    <dbReference type="NCBI Taxonomy" id="2024889"/>
    <lineage>
        <taxon>Bacteria</taxon>
        <taxon>Deltaproteobacteria</taxon>
        <taxon>SAR324 cluster</taxon>
    </lineage>
</organism>
<evidence type="ECO:0000313" key="2">
    <source>
        <dbReference type="EMBL" id="NMC62640.1"/>
    </source>
</evidence>
<reference evidence="2 3" key="1">
    <citation type="journal article" date="2020" name="Biotechnol. Biofuels">
        <title>New insights from the biogas microbiome by comprehensive genome-resolved metagenomics of nearly 1600 species originating from multiple anaerobic digesters.</title>
        <authorList>
            <person name="Campanaro S."/>
            <person name="Treu L."/>
            <person name="Rodriguez-R L.M."/>
            <person name="Kovalovszki A."/>
            <person name="Ziels R.M."/>
            <person name="Maus I."/>
            <person name="Zhu X."/>
            <person name="Kougias P.G."/>
            <person name="Basile A."/>
            <person name="Luo G."/>
            <person name="Schluter A."/>
            <person name="Konstantinidis K.T."/>
            <person name="Angelidaki I."/>
        </authorList>
    </citation>
    <scope>NUCLEOTIDE SEQUENCE [LARGE SCALE GENOMIC DNA]</scope>
    <source>
        <strain evidence="2">AS27yjCOA_65</strain>
    </source>
</reference>
<evidence type="ECO:0000256" key="1">
    <source>
        <dbReference type="SAM" id="SignalP"/>
    </source>
</evidence>
<dbReference type="AlphaFoldDB" id="A0A7X9IL53"/>
<dbReference type="Proteomes" id="UP000524246">
    <property type="component" value="Unassembled WGS sequence"/>
</dbReference>
<protein>
    <recommendedName>
        <fullName evidence="4">DUF4252 domain-containing protein</fullName>
    </recommendedName>
</protein>
<evidence type="ECO:0000313" key="3">
    <source>
        <dbReference type="Proteomes" id="UP000524246"/>
    </source>
</evidence>
<keyword evidence="1" id="KW-0732">Signal</keyword>
<feature type="signal peptide" evidence="1">
    <location>
        <begin position="1"/>
        <end position="22"/>
    </location>
</feature>
<accession>A0A7X9IL53</accession>
<evidence type="ECO:0008006" key="4">
    <source>
        <dbReference type="Google" id="ProtNLM"/>
    </source>
</evidence>
<proteinExistence type="predicted"/>
<comment type="caution">
    <text evidence="2">The sequence shown here is derived from an EMBL/GenBank/DDBJ whole genome shotgun (WGS) entry which is preliminary data.</text>
</comment>